<dbReference type="KEGG" id="palb:EJC50_05670"/>
<dbReference type="Gene3D" id="3.40.1090.10">
    <property type="entry name" value="Cytosolic phospholipase A2 catalytic domain"/>
    <property type="match status" value="2"/>
</dbReference>
<dbReference type="AlphaFoldDB" id="A0A3S9A0C2"/>
<organism evidence="6 7">
    <name type="scientific">Paenibacillus albus</name>
    <dbReference type="NCBI Taxonomy" id="2495582"/>
    <lineage>
        <taxon>Bacteria</taxon>
        <taxon>Bacillati</taxon>
        <taxon>Bacillota</taxon>
        <taxon>Bacilli</taxon>
        <taxon>Bacillales</taxon>
        <taxon>Paenibacillaceae</taxon>
        <taxon>Paenibacillus</taxon>
    </lineage>
</organism>
<keyword evidence="3 4" id="KW-0443">Lipid metabolism</keyword>
<reference evidence="7" key="1">
    <citation type="submission" date="2018-12" db="EMBL/GenBank/DDBJ databases">
        <title>Genome sequence of Peanibacillus sp.</title>
        <authorList>
            <person name="Subramani G."/>
            <person name="Srinivasan S."/>
            <person name="Kim M.K."/>
        </authorList>
    </citation>
    <scope>NUCLEOTIDE SEQUENCE [LARGE SCALE GENOMIC DNA]</scope>
    <source>
        <strain evidence="7">18JY67-1</strain>
    </source>
</reference>
<dbReference type="PROSITE" id="PS51635">
    <property type="entry name" value="PNPLA"/>
    <property type="match status" value="1"/>
</dbReference>
<dbReference type="GO" id="GO:0016787">
    <property type="term" value="F:hydrolase activity"/>
    <property type="evidence" value="ECO:0007669"/>
    <property type="project" value="UniProtKB-UniRule"/>
</dbReference>
<evidence type="ECO:0000256" key="1">
    <source>
        <dbReference type="ARBA" id="ARBA00022801"/>
    </source>
</evidence>
<keyword evidence="7" id="KW-1185">Reference proteome</keyword>
<evidence type="ECO:0000313" key="6">
    <source>
        <dbReference type="EMBL" id="AZN39209.1"/>
    </source>
</evidence>
<dbReference type="Proteomes" id="UP000272528">
    <property type="component" value="Chromosome"/>
</dbReference>
<evidence type="ECO:0000256" key="4">
    <source>
        <dbReference type="PROSITE-ProRule" id="PRU01161"/>
    </source>
</evidence>
<feature type="short sequence motif" description="DGA/G" evidence="4">
    <location>
        <begin position="160"/>
        <end position="162"/>
    </location>
</feature>
<dbReference type="Pfam" id="PF01734">
    <property type="entry name" value="Patatin"/>
    <property type="match status" value="1"/>
</dbReference>
<dbReference type="SUPFAM" id="SSF52151">
    <property type="entry name" value="FabD/lysophospholipase-like"/>
    <property type="match status" value="1"/>
</dbReference>
<dbReference type="InterPro" id="IPR050301">
    <property type="entry name" value="NTE"/>
</dbReference>
<feature type="short sequence motif" description="GXSXG" evidence="4">
    <location>
        <begin position="37"/>
        <end position="41"/>
    </location>
</feature>
<dbReference type="OrthoDB" id="9802424at2"/>
<evidence type="ECO:0000256" key="2">
    <source>
        <dbReference type="ARBA" id="ARBA00022963"/>
    </source>
</evidence>
<dbReference type="Pfam" id="PF19890">
    <property type="entry name" value="DUF6363"/>
    <property type="match status" value="1"/>
</dbReference>
<dbReference type="InterPro" id="IPR037483">
    <property type="entry name" value="YjjU-like"/>
</dbReference>
<accession>A0A3S9A0C2</accession>
<proteinExistence type="predicted"/>
<sequence length="289" mass="33089">MDSIGLILEGGGMRGIYTAGVLDYFAEQNLYFPYTIGVSAGACMGASYLSRQIGRNREVNVNWVSDPRYISWGGFFKKGELFGMDFIFDELPNQLVPFDNEAFNNAPEEFVIGTTDCDTGETVYYRKSDPDFDLLTIIRASSSLPFIAPIIEYKGRKLLDGGISDPIPVRQAERDGYKRNVLILTRNDDYRKSKNKFGFFVRRAYRKFPKFVEKMLTRDRIYNEELDYIGEQERKGNVFVIRPQQKLTVGRLERDSSKLDALYMQGYEEAKLLAPKLKAWMEQGGAVKI</sequence>
<dbReference type="InterPro" id="IPR016035">
    <property type="entry name" value="Acyl_Trfase/lysoPLipase"/>
</dbReference>
<name>A0A3S9A0C2_9BACL</name>
<feature type="active site" description="Proton acceptor" evidence="4">
    <location>
        <position position="160"/>
    </location>
</feature>
<evidence type="ECO:0000259" key="5">
    <source>
        <dbReference type="PROSITE" id="PS51635"/>
    </source>
</evidence>
<dbReference type="GO" id="GO:0016042">
    <property type="term" value="P:lipid catabolic process"/>
    <property type="evidence" value="ECO:0007669"/>
    <property type="project" value="UniProtKB-UniRule"/>
</dbReference>
<evidence type="ECO:0000256" key="3">
    <source>
        <dbReference type="ARBA" id="ARBA00023098"/>
    </source>
</evidence>
<dbReference type="EMBL" id="CP034437">
    <property type="protein sequence ID" value="AZN39209.1"/>
    <property type="molecule type" value="Genomic_DNA"/>
</dbReference>
<feature type="active site" description="Nucleophile" evidence="4">
    <location>
        <position position="39"/>
    </location>
</feature>
<feature type="domain" description="PNPLA" evidence="5">
    <location>
        <begin position="6"/>
        <end position="173"/>
    </location>
</feature>
<feature type="short sequence motif" description="GXGXXG" evidence="4">
    <location>
        <begin position="10"/>
        <end position="15"/>
    </location>
</feature>
<keyword evidence="2 4" id="KW-0442">Lipid degradation</keyword>
<dbReference type="RefSeq" id="WP_126013487.1">
    <property type="nucleotide sequence ID" value="NZ_CP034437.1"/>
</dbReference>
<keyword evidence="1 4" id="KW-0378">Hydrolase</keyword>
<protein>
    <submittedName>
        <fullName evidence="6">Patatin family protein</fullName>
    </submittedName>
</protein>
<dbReference type="PANTHER" id="PTHR14226:SF25">
    <property type="entry name" value="PHOSPHOESTERASE"/>
    <property type="match status" value="1"/>
</dbReference>
<gene>
    <name evidence="6" type="ORF">EJC50_05670</name>
</gene>
<dbReference type="PANTHER" id="PTHR14226">
    <property type="entry name" value="NEUROPATHY TARGET ESTERASE/SWISS CHEESE D.MELANOGASTER"/>
    <property type="match status" value="1"/>
</dbReference>
<dbReference type="InterPro" id="IPR002641">
    <property type="entry name" value="PNPLA_dom"/>
</dbReference>
<evidence type="ECO:0000313" key="7">
    <source>
        <dbReference type="Proteomes" id="UP000272528"/>
    </source>
</evidence>
<dbReference type="CDD" id="cd07208">
    <property type="entry name" value="Pat_hypo_Ecoli_yjju_like"/>
    <property type="match status" value="1"/>
</dbReference>
<dbReference type="InterPro" id="IPR045943">
    <property type="entry name" value="DUF6363"/>
</dbReference>